<dbReference type="PANTHER" id="PTHR13544">
    <property type="entry name" value="SELENOPROTEIN T"/>
    <property type="match status" value="1"/>
</dbReference>
<keyword evidence="5" id="KW-1185">Reference proteome</keyword>
<dbReference type="PANTHER" id="PTHR13544:SF0">
    <property type="entry name" value="THIOREDOXIN REDUCTASE-LIKE SELENOPROTEIN T"/>
    <property type="match status" value="1"/>
</dbReference>
<evidence type="ECO:0000256" key="3">
    <source>
        <dbReference type="SAM" id="SignalP"/>
    </source>
</evidence>
<dbReference type="InterPro" id="IPR036249">
    <property type="entry name" value="Thioredoxin-like_sf"/>
</dbReference>
<feature type="chain" id="PRO_5040242915" description="SelT-like protein" evidence="3">
    <location>
        <begin position="19"/>
        <end position="223"/>
    </location>
</feature>
<evidence type="ECO:0008006" key="6">
    <source>
        <dbReference type="Google" id="ProtNLM"/>
    </source>
</evidence>
<organism evidence="4 5">
    <name type="scientific">Blomia tropicalis</name>
    <name type="common">Mite</name>
    <dbReference type="NCBI Taxonomy" id="40697"/>
    <lineage>
        <taxon>Eukaryota</taxon>
        <taxon>Metazoa</taxon>
        <taxon>Ecdysozoa</taxon>
        <taxon>Arthropoda</taxon>
        <taxon>Chelicerata</taxon>
        <taxon>Arachnida</taxon>
        <taxon>Acari</taxon>
        <taxon>Acariformes</taxon>
        <taxon>Sarcoptiformes</taxon>
        <taxon>Astigmata</taxon>
        <taxon>Glycyphagoidea</taxon>
        <taxon>Echimyopodidae</taxon>
        <taxon>Blomia</taxon>
    </lineage>
</organism>
<dbReference type="GO" id="GO:0045454">
    <property type="term" value="P:cell redox homeostasis"/>
    <property type="evidence" value="ECO:0007669"/>
    <property type="project" value="TreeGrafter"/>
</dbReference>
<evidence type="ECO:0000256" key="2">
    <source>
        <dbReference type="ARBA" id="ARBA00023284"/>
    </source>
</evidence>
<accession>A0A9Q0MA97</accession>
<dbReference type="OrthoDB" id="60822at2759"/>
<comment type="caution">
    <text evidence="4">The sequence shown here is derived from an EMBL/GenBank/DDBJ whole genome shotgun (WGS) entry which is preliminary data.</text>
</comment>
<dbReference type="Pfam" id="PF10262">
    <property type="entry name" value="Rdx"/>
    <property type="match status" value="1"/>
</dbReference>
<dbReference type="Proteomes" id="UP001142055">
    <property type="component" value="Chromosome 2"/>
</dbReference>
<feature type="signal peptide" evidence="3">
    <location>
        <begin position="1"/>
        <end position="18"/>
    </location>
</feature>
<proteinExistence type="predicted"/>
<dbReference type="EMBL" id="JAPWDV010000002">
    <property type="protein sequence ID" value="KAJ6220010.1"/>
    <property type="molecule type" value="Genomic_DNA"/>
</dbReference>
<gene>
    <name evidence="4" type="ORF">RDWZM_005822</name>
</gene>
<dbReference type="GO" id="GO:0005789">
    <property type="term" value="C:endoplasmic reticulum membrane"/>
    <property type="evidence" value="ECO:0007669"/>
    <property type="project" value="TreeGrafter"/>
</dbReference>
<keyword evidence="1 3" id="KW-0732">Signal</keyword>
<dbReference type="InterPro" id="IPR019389">
    <property type="entry name" value="Selenoprotein_T"/>
</dbReference>
<dbReference type="SUPFAM" id="SSF52833">
    <property type="entry name" value="Thioredoxin-like"/>
    <property type="match status" value="1"/>
</dbReference>
<sequence>MDRNVCFVIFFVFTILTARDMIYKWGEAAEQNPADTNQVDNVQKEIPNMSFRQSSNGPTIKVLYCYSCGYQQAFDEYQRMINERFPSITVIGSNYSPGFIKSKLVQFFSLSKMIVIGLLMTNVNPFAHFGVNTPRIWIWMTEHKLYACMMTFFLSNTLESQLLSSGAFEIFYDDVPIWSKLAAGRIPSAQELFTMIDNQSKFYGESNRFDDTMHTISGSGLKL</sequence>
<dbReference type="GO" id="GO:0004791">
    <property type="term" value="F:thioredoxin-disulfide reductase (NADPH) activity"/>
    <property type="evidence" value="ECO:0007669"/>
    <property type="project" value="TreeGrafter"/>
</dbReference>
<dbReference type="OMA" id="LKFQICC"/>
<protein>
    <recommendedName>
        <fullName evidence="6">SelT-like protein</fullName>
    </recommendedName>
</protein>
<dbReference type="AlphaFoldDB" id="A0A9Q0MA97"/>
<dbReference type="Gene3D" id="3.40.30.10">
    <property type="entry name" value="Glutaredoxin"/>
    <property type="match status" value="2"/>
</dbReference>
<keyword evidence="2" id="KW-0676">Redox-active center</keyword>
<name>A0A9Q0MA97_BLOTA</name>
<reference evidence="4" key="1">
    <citation type="submission" date="2022-12" db="EMBL/GenBank/DDBJ databases">
        <title>Genome assemblies of Blomia tropicalis.</title>
        <authorList>
            <person name="Cui Y."/>
        </authorList>
    </citation>
    <scope>NUCLEOTIDE SEQUENCE</scope>
    <source>
        <tissue evidence="4">Adult mites</tissue>
    </source>
</reference>
<evidence type="ECO:0000313" key="5">
    <source>
        <dbReference type="Proteomes" id="UP001142055"/>
    </source>
</evidence>
<dbReference type="NCBIfam" id="TIGR02174">
    <property type="entry name" value="CXXU_selWTH"/>
    <property type="match status" value="1"/>
</dbReference>
<evidence type="ECO:0000313" key="4">
    <source>
        <dbReference type="EMBL" id="KAJ6220010.1"/>
    </source>
</evidence>
<evidence type="ECO:0000256" key="1">
    <source>
        <dbReference type="ARBA" id="ARBA00022729"/>
    </source>
</evidence>
<dbReference type="InterPro" id="IPR011893">
    <property type="entry name" value="Selenoprotein_Rdx-typ"/>
</dbReference>